<dbReference type="InterPro" id="IPR002401">
    <property type="entry name" value="Cyt_P450_E_grp-I"/>
</dbReference>
<evidence type="ECO:0008006" key="9">
    <source>
        <dbReference type="Google" id="ProtNLM"/>
    </source>
</evidence>
<dbReference type="GO" id="GO:0016705">
    <property type="term" value="F:oxidoreductase activity, acting on paired donors, with incorporation or reduction of molecular oxygen"/>
    <property type="evidence" value="ECO:0007669"/>
    <property type="project" value="InterPro"/>
</dbReference>
<dbReference type="EMBL" id="JAPQKH010000006">
    <property type="protein sequence ID" value="KAJ5094793.1"/>
    <property type="molecule type" value="Genomic_DNA"/>
</dbReference>
<sequence length="450" mass="51537">MSSNTPFIHFLTDILSYILILSTLYTLGDYIRVLRLRQKLPPGPFPWPLVGNHFQVRLPRPWLWMDEQSKKYDSSPITIWRGHRPMIFFHDAWSISEILDKRSNVYSSRPRMTMLGDSRDATQYDQAVLPYGDMWRHHRRLMHNVVGSQAVRSHRPIQDNEIKILVGDLLKRPEDFVMAIERYSVSVVSSVGFGRRIDKMDDTVARVALKFMEGVDMAIPGLFMMESLPFMLGLPKILYPLASKMKDSSAQIKAFFTSLAHEGASESTLPNFSTMLIQEQKETNLSDNEIAFLTGNLIGGGVDTTASTTISFIFAMCAFPDVQKKAYEEINRIVGQNRMPDWTDKDEMPYCGAIVSESLRWRTVTILGGIPHAPIRDDVYEDYTIPEGTWIAGNVWSIHHNSKDFPDPDRFNHDRFLEERRPFPNKKGHSAFGWGRRQCSGQPLAEQGLF</sequence>
<keyword evidence="3" id="KW-0560">Oxidoreductase</keyword>
<dbReference type="InterPro" id="IPR001128">
    <property type="entry name" value="Cyt_P450"/>
</dbReference>
<evidence type="ECO:0000256" key="2">
    <source>
        <dbReference type="ARBA" id="ARBA00022723"/>
    </source>
</evidence>
<dbReference type="Gene3D" id="1.10.630.10">
    <property type="entry name" value="Cytochrome P450"/>
    <property type="match status" value="1"/>
</dbReference>
<comment type="similarity">
    <text evidence="1">Belongs to the cytochrome P450 family.</text>
</comment>
<dbReference type="InterPro" id="IPR050364">
    <property type="entry name" value="Cytochrome_P450_fung"/>
</dbReference>
<keyword evidence="6" id="KW-0472">Membrane</keyword>
<evidence type="ECO:0000256" key="1">
    <source>
        <dbReference type="ARBA" id="ARBA00010617"/>
    </source>
</evidence>
<evidence type="ECO:0000256" key="4">
    <source>
        <dbReference type="ARBA" id="ARBA00023004"/>
    </source>
</evidence>
<name>A0A9W9F715_9EURO</name>
<dbReference type="Proteomes" id="UP001149165">
    <property type="component" value="Unassembled WGS sequence"/>
</dbReference>
<comment type="caution">
    <text evidence="7">The sequence shown here is derived from an EMBL/GenBank/DDBJ whole genome shotgun (WGS) entry which is preliminary data.</text>
</comment>
<dbReference type="PANTHER" id="PTHR46300:SF4">
    <property type="entry name" value="CYTOCHROME P450 98A3"/>
    <property type="match status" value="1"/>
</dbReference>
<reference evidence="7" key="2">
    <citation type="journal article" date="2023" name="IMA Fungus">
        <title>Comparative genomic study of the Penicillium genus elucidates a diverse pangenome and 15 lateral gene transfer events.</title>
        <authorList>
            <person name="Petersen C."/>
            <person name="Sorensen T."/>
            <person name="Nielsen M.R."/>
            <person name="Sondergaard T.E."/>
            <person name="Sorensen J.L."/>
            <person name="Fitzpatrick D.A."/>
            <person name="Frisvad J.C."/>
            <person name="Nielsen K.L."/>
        </authorList>
    </citation>
    <scope>NUCLEOTIDE SEQUENCE</scope>
    <source>
        <strain evidence="7">IBT 30069</strain>
    </source>
</reference>
<dbReference type="GO" id="GO:0005506">
    <property type="term" value="F:iron ion binding"/>
    <property type="evidence" value="ECO:0007669"/>
    <property type="project" value="InterPro"/>
</dbReference>
<proteinExistence type="inferred from homology"/>
<gene>
    <name evidence="7" type="ORF">N7456_010654</name>
</gene>
<dbReference type="PRINTS" id="PR00463">
    <property type="entry name" value="EP450I"/>
</dbReference>
<keyword evidence="6" id="KW-0812">Transmembrane</keyword>
<evidence type="ECO:0000313" key="7">
    <source>
        <dbReference type="EMBL" id="KAJ5094793.1"/>
    </source>
</evidence>
<dbReference type="OrthoDB" id="1103324at2759"/>
<reference evidence="7" key="1">
    <citation type="submission" date="2022-11" db="EMBL/GenBank/DDBJ databases">
        <authorList>
            <person name="Petersen C."/>
        </authorList>
    </citation>
    <scope>NUCLEOTIDE SEQUENCE</scope>
    <source>
        <strain evidence="7">IBT 30069</strain>
    </source>
</reference>
<evidence type="ECO:0000313" key="8">
    <source>
        <dbReference type="Proteomes" id="UP001149165"/>
    </source>
</evidence>
<keyword evidence="6" id="KW-1133">Transmembrane helix</keyword>
<feature type="binding site" description="axial binding residue" evidence="5">
    <location>
        <position position="439"/>
    </location>
    <ligand>
        <name>heme</name>
        <dbReference type="ChEBI" id="CHEBI:30413"/>
    </ligand>
    <ligandPart>
        <name>Fe</name>
        <dbReference type="ChEBI" id="CHEBI:18248"/>
    </ligandPart>
</feature>
<protein>
    <recommendedName>
        <fullName evidence="9">Cytochrome P450</fullName>
    </recommendedName>
</protein>
<organism evidence="7 8">
    <name type="scientific">Penicillium angulare</name>
    <dbReference type="NCBI Taxonomy" id="116970"/>
    <lineage>
        <taxon>Eukaryota</taxon>
        <taxon>Fungi</taxon>
        <taxon>Dikarya</taxon>
        <taxon>Ascomycota</taxon>
        <taxon>Pezizomycotina</taxon>
        <taxon>Eurotiomycetes</taxon>
        <taxon>Eurotiomycetidae</taxon>
        <taxon>Eurotiales</taxon>
        <taxon>Aspergillaceae</taxon>
        <taxon>Penicillium</taxon>
    </lineage>
</organism>
<dbReference type="SUPFAM" id="SSF48264">
    <property type="entry name" value="Cytochrome P450"/>
    <property type="match status" value="1"/>
</dbReference>
<dbReference type="GO" id="GO:0020037">
    <property type="term" value="F:heme binding"/>
    <property type="evidence" value="ECO:0007669"/>
    <property type="project" value="InterPro"/>
</dbReference>
<dbReference type="GO" id="GO:0043386">
    <property type="term" value="P:mycotoxin biosynthetic process"/>
    <property type="evidence" value="ECO:0007669"/>
    <property type="project" value="UniProtKB-ARBA"/>
</dbReference>
<evidence type="ECO:0000256" key="3">
    <source>
        <dbReference type="ARBA" id="ARBA00023002"/>
    </source>
</evidence>
<dbReference type="PANTHER" id="PTHR46300">
    <property type="entry name" value="P450, PUTATIVE (EUROFUNG)-RELATED-RELATED"/>
    <property type="match status" value="1"/>
</dbReference>
<evidence type="ECO:0000256" key="6">
    <source>
        <dbReference type="SAM" id="Phobius"/>
    </source>
</evidence>
<dbReference type="AlphaFoldDB" id="A0A9W9F715"/>
<accession>A0A9W9F715</accession>
<comment type="cofactor">
    <cofactor evidence="5">
        <name>heme</name>
        <dbReference type="ChEBI" id="CHEBI:30413"/>
    </cofactor>
</comment>
<keyword evidence="5" id="KW-0349">Heme</keyword>
<keyword evidence="8" id="KW-1185">Reference proteome</keyword>
<dbReference type="InterPro" id="IPR036396">
    <property type="entry name" value="Cyt_P450_sf"/>
</dbReference>
<dbReference type="PRINTS" id="PR00385">
    <property type="entry name" value="P450"/>
</dbReference>
<keyword evidence="4 5" id="KW-0408">Iron</keyword>
<dbReference type="GO" id="GO:0004497">
    <property type="term" value="F:monooxygenase activity"/>
    <property type="evidence" value="ECO:0007669"/>
    <property type="project" value="InterPro"/>
</dbReference>
<evidence type="ECO:0000256" key="5">
    <source>
        <dbReference type="PIRSR" id="PIRSR602401-1"/>
    </source>
</evidence>
<feature type="transmembrane region" description="Helical" evidence="6">
    <location>
        <begin position="6"/>
        <end position="27"/>
    </location>
</feature>
<keyword evidence="2 5" id="KW-0479">Metal-binding</keyword>
<dbReference type="Pfam" id="PF00067">
    <property type="entry name" value="p450"/>
    <property type="match status" value="1"/>
</dbReference>